<dbReference type="AlphaFoldDB" id="A0A7J8LTP0"/>
<dbReference type="InterPro" id="IPR025558">
    <property type="entry name" value="DUF4283"/>
</dbReference>
<dbReference type="Pfam" id="PF14111">
    <property type="entry name" value="DUF4283"/>
    <property type="match status" value="1"/>
</dbReference>
<feature type="domain" description="DUF4283" evidence="1">
    <location>
        <begin position="4"/>
        <end position="39"/>
    </location>
</feature>
<evidence type="ECO:0000259" key="1">
    <source>
        <dbReference type="Pfam" id="PF14111"/>
    </source>
</evidence>
<feature type="non-terminal residue" evidence="2">
    <location>
        <position position="69"/>
    </location>
</feature>
<reference evidence="2 3" key="1">
    <citation type="journal article" date="2019" name="Genome Biol. Evol.">
        <title>Insights into the evolution of the New World diploid cottons (Gossypium, subgenus Houzingenia) based on genome sequencing.</title>
        <authorList>
            <person name="Grover C.E."/>
            <person name="Arick M.A. 2nd"/>
            <person name="Thrash A."/>
            <person name="Conover J.L."/>
            <person name="Sanders W.S."/>
            <person name="Peterson D.G."/>
            <person name="Frelichowski J.E."/>
            <person name="Scheffler J.A."/>
            <person name="Scheffler B.E."/>
            <person name="Wendel J.F."/>
        </authorList>
    </citation>
    <scope>NUCLEOTIDE SEQUENCE [LARGE SCALE GENOMIC DNA]</scope>
    <source>
        <strain evidence="2">157</strain>
        <tissue evidence="2">Leaf</tissue>
    </source>
</reference>
<comment type="caution">
    <text evidence="2">The sequence shown here is derived from an EMBL/GenBank/DDBJ whole genome shotgun (WGS) entry which is preliminary data.</text>
</comment>
<sequence length="69" mass="7947">MAIILVRFQNKVDYGMALTQGPWIVFGHYFTVQPWMVDFMLGPLVCPVAQREKNSSDPQPRIHGRGMNR</sequence>
<keyword evidence="3" id="KW-1185">Reference proteome</keyword>
<gene>
    <name evidence="2" type="ORF">Golob_025980</name>
</gene>
<proteinExistence type="predicted"/>
<accession>A0A7J8LTP0</accession>
<organism evidence="2 3">
    <name type="scientific">Gossypium lobatum</name>
    <dbReference type="NCBI Taxonomy" id="34289"/>
    <lineage>
        <taxon>Eukaryota</taxon>
        <taxon>Viridiplantae</taxon>
        <taxon>Streptophyta</taxon>
        <taxon>Embryophyta</taxon>
        <taxon>Tracheophyta</taxon>
        <taxon>Spermatophyta</taxon>
        <taxon>Magnoliopsida</taxon>
        <taxon>eudicotyledons</taxon>
        <taxon>Gunneridae</taxon>
        <taxon>Pentapetalae</taxon>
        <taxon>rosids</taxon>
        <taxon>malvids</taxon>
        <taxon>Malvales</taxon>
        <taxon>Malvaceae</taxon>
        <taxon>Malvoideae</taxon>
        <taxon>Gossypium</taxon>
    </lineage>
</organism>
<name>A0A7J8LTP0_9ROSI</name>
<evidence type="ECO:0000313" key="3">
    <source>
        <dbReference type="Proteomes" id="UP000593572"/>
    </source>
</evidence>
<protein>
    <recommendedName>
        <fullName evidence="1">DUF4283 domain-containing protein</fullName>
    </recommendedName>
</protein>
<evidence type="ECO:0000313" key="2">
    <source>
        <dbReference type="EMBL" id="MBA0555825.1"/>
    </source>
</evidence>
<dbReference type="EMBL" id="JABEZX010000005">
    <property type="protein sequence ID" value="MBA0555825.1"/>
    <property type="molecule type" value="Genomic_DNA"/>
</dbReference>
<dbReference type="Proteomes" id="UP000593572">
    <property type="component" value="Unassembled WGS sequence"/>
</dbReference>